<feature type="compositionally biased region" description="Basic residues" evidence="1">
    <location>
        <begin position="1"/>
        <end position="19"/>
    </location>
</feature>
<name>A0A843UQ81_COLES</name>
<protein>
    <submittedName>
        <fullName evidence="2">Uncharacterized protein</fullName>
    </submittedName>
</protein>
<reference evidence="2" key="1">
    <citation type="submission" date="2017-07" db="EMBL/GenBank/DDBJ databases">
        <title>Taro Niue Genome Assembly and Annotation.</title>
        <authorList>
            <person name="Atibalentja N."/>
            <person name="Keating K."/>
            <person name="Fields C.J."/>
        </authorList>
    </citation>
    <scope>NUCLEOTIDE SEQUENCE</scope>
    <source>
        <strain evidence="2">Niue_2</strain>
        <tissue evidence="2">Leaf</tissue>
    </source>
</reference>
<organism evidence="2 3">
    <name type="scientific">Colocasia esculenta</name>
    <name type="common">Wild taro</name>
    <name type="synonym">Arum esculentum</name>
    <dbReference type="NCBI Taxonomy" id="4460"/>
    <lineage>
        <taxon>Eukaryota</taxon>
        <taxon>Viridiplantae</taxon>
        <taxon>Streptophyta</taxon>
        <taxon>Embryophyta</taxon>
        <taxon>Tracheophyta</taxon>
        <taxon>Spermatophyta</taxon>
        <taxon>Magnoliopsida</taxon>
        <taxon>Liliopsida</taxon>
        <taxon>Araceae</taxon>
        <taxon>Aroideae</taxon>
        <taxon>Colocasieae</taxon>
        <taxon>Colocasia</taxon>
    </lineage>
</organism>
<accession>A0A843UQ81</accession>
<evidence type="ECO:0000313" key="3">
    <source>
        <dbReference type="Proteomes" id="UP000652761"/>
    </source>
</evidence>
<proteinExistence type="predicted"/>
<dbReference type="EMBL" id="NMUH01000770">
    <property type="protein sequence ID" value="MQL84557.1"/>
    <property type="molecule type" value="Genomic_DNA"/>
</dbReference>
<comment type="caution">
    <text evidence="2">The sequence shown here is derived from an EMBL/GenBank/DDBJ whole genome shotgun (WGS) entry which is preliminary data.</text>
</comment>
<keyword evidence="3" id="KW-1185">Reference proteome</keyword>
<gene>
    <name evidence="2" type="ORF">Taro_017068</name>
</gene>
<evidence type="ECO:0000313" key="2">
    <source>
        <dbReference type="EMBL" id="MQL84557.1"/>
    </source>
</evidence>
<feature type="region of interest" description="Disordered" evidence="1">
    <location>
        <begin position="1"/>
        <end position="38"/>
    </location>
</feature>
<evidence type="ECO:0000256" key="1">
    <source>
        <dbReference type="SAM" id="MobiDB-lite"/>
    </source>
</evidence>
<feature type="compositionally biased region" description="Basic and acidic residues" evidence="1">
    <location>
        <begin position="20"/>
        <end position="30"/>
    </location>
</feature>
<dbReference type="Proteomes" id="UP000652761">
    <property type="component" value="Unassembled WGS sequence"/>
</dbReference>
<dbReference type="AlphaFoldDB" id="A0A843UQ81"/>
<sequence length="60" mass="7160">MPRRSLRKANKANLKKKKYARQDSDEESRNRLRTKPWSSSPIKLTRRVDLVERVHVTSLK</sequence>